<protein>
    <recommendedName>
        <fullName evidence="4">Urease-associated protein</fullName>
    </recommendedName>
</protein>
<gene>
    <name evidence="2" type="ORF">FLJC2902T_25770</name>
</gene>
<accession>V6SIS4</accession>
<dbReference type="AlphaFoldDB" id="V6SIS4"/>
<dbReference type="PATRIC" id="fig|1341181.4.peg.2536"/>
<dbReference type="Pfam" id="PF09601">
    <property type="entry name" value="DUF2459"/>
    <property type="match status" value="1"/>
</dbReference>
<evidence type="ECO:0000313" key="3">
    <source>
        <dbReference type="Proteomes" id="UP000018004"/>
    </source>
</evidence>
<comment type="caution">
    <text evidence="2">The sequence shown here is derived from an EMBL/GenBank/DDBJ whole genome shotgun (WGS) entry which is preliminary data.</text>
</comment>
<reference evidence="2 3" key="1">
    <citation type="submission" date="2013-08" db="EMBL/GenBank/DDBJ databases">
        <title>Flavobacterium limnosediminis JC2902 genome sequencing.</title>
        <authorList>
            <person name="Lee K."/>
            <person name="Yi H."/>
            <person name="Park S."/>
            <person name="Chun J."/>
        </authorList>
    </citation>
    <scope>NUCLEOTIDE SEQUENCE [LARGE SCALE GENOMIC DNA]</scope>
    <source>
        <strain evidence="2 3">JC2902</strain>
    </source>
</reference>
<dbReference type="NCBIfam" id="TIGR02117">
    <property type="entry name" value="chp_urease_rgn"/>
    <property type="match status" value="1"/>
</dbReference>
<evidence type="ECO:0000313" key="2">
    <source>
        <dbReference type="EMBL" id="ESU26603.1"/>
    </source>
</evidence>
<dbReference type="EMBL" id="AVGG01000018">
    <property type="protein sequence ID" value="ESU26603.1"/>
    <property type="molecule type" value="Genomic_DNA"/>
</dbReference>
<proteinExistence type="predicted"/>
<name>V6SIS4_9FLAO</name>
<dbReference type="InterPro" id="IPR011727">
    <property type="entry name" value="CHP02117"/>
</dbReference>
<keyword evidence="1" id="KW-0812">Transmembrane</keyword>
<keyword evidence="1" id="KW-0472">Membrane</keyword>
<organism evidence="2 3">
    <name type="scientific">Flavobacterium limnosediminis JC2902</name>
    <dbReference type="NCBI Taxonomy" id="1341181"/>
    <lineage>
        <taxon>Bacteria</taxon>
        <taxon>Pseudomonadati</taxon>
        <taxon>Bacteroidota</taxon>
        <taxon>Flavobacteriia</taxon>
        <taxon>Flavobacteriales</taxon>
        <taxon>Flavobacteriaceae</taxon>
        <taxon>Flavobacterium</taxon>
    </lineage>
</organism>
<feature type="transmembrane region" description="Helical" evidence="1">
    <location>
        <begin position="12"/>
        <end position="32"/>
    </location>
</feature>
<dbReference type="eggNOG" id="ENOG502Z9A2">
    <property type="taxonomic scope" value="Bacteria"/>
</dbReference>
<keyword evidence="3" id="KW-1185">Reference proteome</keyword>
<dbReference type="STRING" id="1341181.FLJC2902T_25770"/>
<evidence type="ECO:0008006" key="4">
    <source>
        <dbReference type="Google" id="ProtNLM"/>
    </source>
</evidence>
<dbReference type="Proteomes" id="UP000018004">
    <property type="component" value="Unassembled WGS sequence"/>
</dbReference>
<evidence type="ECO:0000256" key="1">
    <source>
        <dbReference type="SAM" id="Phobius"/>
    </source>
</evidence>
<keyword evidence="1" id="KW-1133">Transmembrane helix</keyword>
<sequence length="227" mass="26158">MKIIKQSLKILTLILSGILAFTLLYILAVLGISRISVNSDVRNNREGVEIFLISNGVHTDIAVPVQNEIKDWRDEVRFSQTKANDSLAKYVSFGWGDKEFYLNTPEWSDLKFSTAFKAAFNLGTSAMHTRFYRNLSESADCRRIIVSNEDYQKLVHFISDSFYLNNQNEVKWIAGHSYGKYDAFYEAKGSYNLFYTCNTWTNQALKSSNQKAALWTVYDKGILYHYD</sequence>